<evidence type="ECO:0000259" key="1">
    <source>
        <dbReference type="Pfam" id="PF02625"/>
    </source>
</evidence>
<feature type="domain" description="XdhC- CoxI" evidence="1">
    <location>
        <begin position="23"/>
        <end position="78"/>
    </location>
</feature>
<gene>
    <name evidence="3" type="ORF">A6A05_09615</name>
</gene>
<dbReference type="InterPro" id="IPR052698">
    <property type="entry name" value="MoCofactor_Util/Proc"/>
</dbReference>
<dbReference type="Pfam" id="PF13478">
    <property type="entry name" value="XdhC_C"/>
    <property type="match status" value="1"/>
</dbReference>
<dbReference type="Gene3D" id="3.40.50.720">
    <property type="entry name" value="NAD(P)-binding Rossmann-like Domain"/>
    <property type="match status" value="1"/>
</dbReference>
<evidence type="ECO:0000313" key="3">
    <source>
        <dbReference type="EMBL" id="OAN53796.1"/>
    </source>
</evidence>
<comment type="caution">
    <text evidence="3">The sequence shown here is derived from an EMBL/GenBank/DDBJ whole genome shotgun (WGS) entry which is preliminary data.</text>
</comment>
<dbReference type="InterPro" id="IPR003777">
    <property type="entry name" value="XdhC_CoxI"/>
</dbReference>
<dbReference type="OrthoDB" id="9815497at2"/>
<evidence type="ECO:0000313" key="4">
    <source>
        <dbReference type="Proteomes" id="UP000078543"/>
    </source>
</evidence>
<evidence type="ECO:0000259" key="2">
    <source>
        <dbReference type="Pfam" id="PF13478"/>
    </source>
</evidence>
<dbReference type="Proteomes" id="UP000078543">
    <property type="component" value="Unassembled WGS sequence"/>
</dbReference>
<organism evidence="3 4">
    <name type="scientific">Magnetospirillum moscoviense</name>
    <dbReference type="NCBI Taxonomy" id="1437059"/>
    <lineage>
        <taxon>Bacteria</taxon>
        <taxon>Pseudomonadati</taxon>
        <taxon>Pseudomonadota</taxon>
        <taxon>Alphaproteobacteria</taxon>
        <taxon>Rhodospirillales</taxon>
        <taxon>Rhodospirillaceae</taxon>
        <taxon>Magnetospirillum</taxon>
    </lineage>
</organism>
<dbReference type="EMBL" id="LWQU01000124">
    <property type="protein sequence ID" value="OAN53796.1"/>
    <property type="molecule type" value="Genomic_DNA"/>
</dbReference>
<name>A0A178MWL9_9PROT</name>
<keyword evidence="4" id="KW-1185">Reference proteome</keyword>
<dbReference type="PANTHER" id="PTHR30388">
    <property type="entry name" value="ALDEHYDE OXIDOREDUCTASE MOLYBDENUM COFACTOR ASSEMBLY PROTEIN"/>
    <property type="match status" value="1"/>
</dbReference>
<sequence>MSLTAIGHAPSDDQQVLDAAAGWLADGNPVVLAVVVSTWGSAPRGVGSYMAVREDGLFAGSVSGGCIEAAVVEAAQDLCRPIQVMDFAIDDDTARRAGLPCGGNVVVALIRPDSVLLARLAQRTAQRQPAALVIDLASGQQTLVDPVGNHGHLALSPEVMADIGQRLASGQSGCPSEGLFARIHEPATVLVVVGAVHVTQSLVAMAELVGFKVVVVDPRRSFATPERFPGATLISRQPEEALPELILDSRTAIVTLAHVAALDDATLIRGLDSDAFYVGALGSRRTHAKRLQRLAGLGVGAEALARIHAPVGLDIGAANPAEIAVSVLAQIIAARRGKPSQRTS</sequence>
<protein>
    <recommendedName>
        <fullName evidence="5">XdhC/CoxI family protein</fullName>
    </recommendedName>
</protein>
<dbReference type="InterPro" id="IPR027051">
    <property type="entry name" value="XdhC_Rossmann_dom"/>
</dbReference>
<dbReference type="Pfam" id="PF02625">
    <property type="entry name" value="XdhC_CoxI"/>
    <property type="match status" value="1"/>
</dbReference>
<dbReference type="STRING" id="1437059.A6A05_09615"/>
<feature type="domain" description="XdhC Rossmann" evidence="2">
    <location>
        <begin position="190"/>
        <end position="331"/>
    </location>
</feature>
<proteinExistence type="predicted"/>
<evidence type="ECO:0008006" key="5">
    <source>
        <dbReference type="Google" id="ProtNLM"/>
    </source>
</evidence>
<reference evidence="3 4" key="1">
    <citation type="submission" date="2016-04" db="EMBL/GenBank/DDBJ databases">
        <title>Draft genome sequence of freshwater magnetotactic bacteria Magnetospirillum marisnigri SP-1 and Magnetospirillum moscoviense BB-1.</title>
        <authorList>
            <person name="Koziaeva V."/>
            <person name="Dziuba M.V."/>
            <person name="Ivanov T.M."/>
            <person name="Kuznetsov B."/>
            <person name="Grouzdev D.S."/>
        </authorList>
    </citation>
    <scope>NUCLEOTIDE SEQUENCE [LARGE SCALE GENOMIC DNA]</scope>
    <source>
        <strain evidence="3 4">BB-1</strain>
    </source>
</reference>
<accession>A0A178MWL9</accession>
<dbReference type="PANTHER" id="PTHR30388:SF4">
    <property type="entry name" value="MOLYBDENUM COFACTOR INSERTION CHAPERONE PAOD"/>
    <property type="match status" value="1"/>
</dbReference>
<dbReference type="RefSeq" id="WP_068498800.1">
    <property type="nucleotide sequence ID" value="NZ_LWQU01000124.1"/>
</dbReference>
<dbReference type="AlphaFoldDB" id="A0A178MWL9"/>